<evidence type="ECO:0000313" key="4">
    <source>
        <dbReference type="Proteomes" id="UP000663829"/>
    </source>
</evidence>
<dbReference type="Gene3D" id="3.90.1720.10">
    <property type="entry name" value="endopeptidase domain like (from Nostoc punctiforme)"/>
    <property type="match status" value="1"/>
</dbReference>
<dbReference type="OrthoDB" id="10018832at2759"/>
<keyword evidence="1" id="KW-0812">Transmembrane</keyword>
<feature type="transmembrane region" description="Helical" evidence="1">
    <location>
        <begin position="290"/>
        <end position="313"/>
    </location>
</feature>
<evidence type="ECO:0000256" key="1">
    <source>
        <dbReference type="SAM" id="Phobius"/>
    </source>
</evidence>
<dbReference type="EMBL" id="CAJNOQ010015846">
    <property type="protein sequence ID" value="CAF1369865.1"/>
    <property type="molecule type" value="Genomic_DNA"/>
</dbReference>
<comment type="caution">
    <text evidence="2">The sequence shown here is derived from an EMBL/GenBank/DDBJ whole genome shotgun (WGS) entry which is preliminary data.</text>
</comment>
<evidence type="ECO:0000313" key="3">
    <source>
        <dbReference type="EMBL" id="CAF4255090.1"/>
    </source>
</evidence>
<dbReference type="EMBL" id="CAJOBC010074801">
    <property type="protein sequence ID" value="CAF4255090.1"/>
    <property type="molecule type" value="Genomic_DNA"/>
</dbReference>
<keyword evidence="1" id="KW-0472">Membrane</keyword>
<dbReference type="PANTHER" id="PTHR46137:SF3">
    <property type="entry name" value="OS05G0310600 PROTEIN"/>
    <property type="match status" value="1"/>
</dbReference>
<accession>A0A815IVI7</accession>
<dbReference type="Proteomes" id="UP000681722">
    <property type="component" value="Unassembled WGS sequence"/>
</dbReference>
<feature type="transmembrane region" description="Helical" evidence="1">
    <location>
        <begin position="258"/>
        <end position="278"/>
    </location>
</feature>
<keyword evidence="4" id="KW-1185">Reference proteome</keyword>
<proteinExistence type="predicted"/>
<dbReference type="PANTHER" id="PTHR46137">
    <property type="entry name" value="OS05G0310600 PROTEIN"/>
    <property type="match status" value="1"/>
</dbReference>
<gene>
    <name evidence="2" type="ORF">GPM918_LOCUS31800</name>
    <name evidence="3" type="ORF">SRO942_LOCUS32453</name>
</gene>
<dbReference type="Proteomes" id="UP000663829">
    <property type="component" value="Unassembled WGS sequence"/>
</dbReference>
<reference evidence="2" key="1">
    <citation type="submission" date="2021-02" db="EMBL/GenBank/DDBJ databases">
        <authorList>
            <person name="Nowell W R."/>
        </authorList>
    </citation>
    <scope>NUCLEOTIDE SEQUENCE</scope>
</reference>
<protein>
    <submittedName>
        <fullName evidence="2">Uncharacterized protein</fullName>
    </submittedName>
</protein>
<feature type="transmembrane region" description="Helical" evidence="1">
    <location>
        <begin position="216"/>
        <end position="238"/>
    </location>
</feature>
<organism evidence="2 4">
    <name type="scientific">Didymodactylos carnosus</name>
    <dbReference type="NCBI Taxonomy" id="1234261"/>
    <lineage>
        <taxon>Eukaryota</taxon>
        <taxon>Metazoa</taxon>
        <taxon>Spiralia</taxon>
        <taxon>Gnathifera</taxon>
        <taxon>Rotifera</taxon>
        <taxon>Eurotatoria</taxon>
        <taxon>Bdelloidea</taxon>
        <taxon>Philodinida</taxon>
        <taxon>Philodinidae</taxon>
        <taxon>Didymodactylos</taxon>
    </lineage>
</organism>
<name>A0A815IVI7_9BILA</name>
<keyword evidence="1" id="KW-1133">Transmembrane helix</keyword>
<sequence>MPVFHSIYPNDIWLGDHLYIWSTPLHQHHGIVLFVDHNDHDESRVLEFNTYDSSHKPSRAQIQVVSLKRFRRNFTLKRVVYGSRYARFKLAGTAYSFQSLEPEFVVDNAQHILEQIEFGECLIVPADLTSLSLSSSAYDLVLRNCECLAFWCKTGMWYSEQIEKVAHWIGAPLISFLKAIADYLITKNILPALTQEALSELVEPSLCIFKDKFCSILFAEGIGNAIAVVIIELVKLIFRCKQYKNGQMTKEEFWNKTLTSLVKGLSIGIFAFAVQAFLTYFTCGCASLCPWIGGFVGSVIGSFVGNILGRLIVNGTVQLRDKLLALTD</sequence>
<dbReference type="AlphaFoldDB" id="A0A815IVI7"/>
<evidence type="ECO:0000313" key="2">
    <source>
        <dbReference type="EMBL" id="CAF1369865.1"/>
    </source>
</evidence>